<dbReference type="AlphaFoldDB" id="A0AAD1ZG04"/>
<gene>
    <name evidence="1" type="ORF">FPE_LOCUS14035</name>
</gene>
<dbReference type="PANTHER" id="PTHR33670:SF17">
    <property type="entry name" value="ANTHER-SPECIFIC PROLINE-RICH PROTEIN APG"/>
    <property type="match status" value="1"/>
</dbReference>
<dbReference type="PANTHER" id="PTHR33670">
    <property type="entry name" value="SPLICING FACTOR, PROLINE- AND GLUTAMINE-RICH-LIKE"/>
    <property type="match status" value="1"/>
</dbReference>
<keyword evidence="2" id="KW-1185">Reference proteome</keyword>
<accession>A0AAD1ZG04</accession>
<protein>
    <submittedName>
        <fullName evidence="1">Uncharacterized protein</fullName>
    </submittedName>
</protein>
<dbReference type="Proteomes" id="UP000834106">
    <property type="component" value="Chromosome 8"/>
</dbReference>
<organism evidence="1 2">
    <name type="scientific">Fraxinus pennsylvanica</name>
    <dbReference type="NCBI Taxonomy" id="56036"/>
    <lineage>
        <taxon>Eukaryota</taxon>
        <taxon>Viridiplantae</taxon>
        <taxon>Streptophyta</taxon>
        <taxon>Embryophyta</taxon>
        <taxon>Tracheophyta</taxon>
        <taxon>Spermatophyta</taxon>
        <taxon>Magnoliopsida</taxon>
        <taxon>eudicotyledons</taxon>
        <taxon>Gunneridae</taxon>
        <taxon>Pentapetalae</taxon>
        <taxon>asterids</taxon>
        <taxon>lamiids</taxon>
        <taxon>Lamiales</taxon>
        <taxon>Oleaceae</taxon>
        <taxon>Oleeae</taxon>
        <taxon>Fraxinus</taxon>
    </lineage>
</organism>
<evidence type="ECO:0000313" key="2">
    <source>
        <dbReference type="Proteomes" id="UP000834106"/>
    </source>
</evidence>
<dbReference type="EMBL" id="OU503043">
    <property type="protein sequence ID" value="CAI9766605.1"/>
    <property type="molecule type" value="Genomic_DNA"/>
</dbReference>
<name>A0AAD1ZG04_9LAMI</name>
<evidence type="ECO:0000313" key="1">
    <source>
        <dbReference type="EMBL" id="CAI9766605.1"/>
    </source>
</evidence>
<proteinExistence type="predicted"/>
<reference evidence="1" key="1">
    <citation type="submission" date="2023-05" db="EMBL/GenBank/DDBJ databases">
        <authorList>
            <person name="Huff M."/>
        </authorList>
    </citation>
    <scope>NUCLEOTIDE SEQUENCE</scope>
</reference>
<sequence length="125" mass="14094">MKFQKKPNISPNPNPNSYLAKSSRWKIIQQNTFNNQYSSTLPPNNRTPVMGQVKILKRGEVLDKDMDEGNKKVAAIDDLIILSLMDRLCPEPDIIPNQIQVLKFYAGSAFISSSPPSCLLKPVFF</sequence>